<organism evidence="5 6">
    <name type="scientific">Paramormyrops kingsleyae</name>
    <dbReference type="NCBI Taxonomy" id="1676925"/>
    <lineage>
        <taxon>Eukaryota</taxon>
        <taxon>Metazoa</taxon>
        <taxon>Chordata</taxon>
        <taxon>Craniata</taxon>
        <taxon>Vertebrata</taxon>
        <taxon>Euteleostomi</taxon>
        <taxon>Actinopterygii</taxon>
        <taxon>Neopterygii</taxon>
        <taxon>Teleostei</taxon>
        <taxon>Osteoglossocephala</taxon>
        <taxon>Osteoglossomorpha</taxon>
        <taxon>Osteoglossiformes</taxon>
        <taxon>Mormyridae</taxon>
        <taxon>Paramormyrops</taxon>
    </lineage>
</organism>
<name>A0A3B3R655_9TELE</name>
<dbReference type="SUPFAM" id="SSF53098">
    <property type="entry name" value="Ribonuclease H-like"/>
    <property type="match status" value="1"/>
</dbReference>
<keyword evidence="6" id="KW-1185">Reference proteome</keyword>
<accession>A0A3B3R655</accession>
<evidence type="ECO:0000313" key="5">
    <source>
        <dbReference type="Ensembl" id="ENSPKIP00000013669.1"/>
    </source>
</evidence>
<evidence type="ECO:0000256" key="2">
    <source>
        <dbReference type="ARBA" id="ARBA00022771"/>
    </source>
</evidence>
<dbReference type="GO" id="GO:0003677">
    <property type="term" value="F:DNA binding"/>
    <property type="evidence" value="ECO:0007669"/>
    <property type="project" value="InterPro"/>
</dbReference>
<dbReference type="SUPFAM" id="SSF140996">
    <property type="entry name" value="Hermes dimerisation domain"/>
    <property type="match status" value="1"/>
</dbReference>
<dbReference type="PANTHER" id="PTHR47501">
    <property type="entry name" value="TRANSPOSASE-RELATED"/>
    <property type="match status" value="1"/>
</dbReference>
<dbReference type="GeneTree" id="ENSGT00530000064692"/>
<keyword evidence="3" id="KW-0862">Zinc</keyword>
<evidence type="ECO:0000256" key="1">
    <source>
        <dbReference type="ARBA" id="ARBA00022723"/>
    </source>
</evidence>
<proteinExistence type="predicted"/>
<dbReference type="PANTHER" id="PTHR47501:SF7">
    <property type="entry name" value="TRANSPOSASE"/>
    <property type="match status" value="1"/>
</dbReference>
<dbReference type="Pfam" id="PF02892">
    <property type="entry name" value="zf-BED"/>
    <property type="match status" value="1"/>
</dbReference>
<evidence type="ECO:0000256" key="3">
    <source>
        <dbReference type="ARBA" id="ARBA00022833"/>
    </source>
</evidence>
<feature type="domain" description="BED-type" evidence="4">
    <location>
        <begin position="18"/>
        <end position="62"/>
    </location>
</feature>
<dbReference type="AlphaFoldDB" id="A0A3B3R655"/>
<keyword evidence="2" id="KW-0863">Zinc-finger</keyword>
<evidence type="ECO:0000313" key="6">
    <source>
        <dbReference type="Proteomes" id="UP000261540"/>
    </source>
</evidence>
<reference evidence="5" key="1">
    <citation type="submission" date="2025-08" db="UniProtKB">
        <authorList>
            <consortium name="Ensembl"/>
        </authorList>
    </citation>
    <scope>IDENTIFICATION</scope>
</reference>
<dbReference type="Proteomes" id="UP000261540">
    <property type="component" value="Unplaced"/>
</dbReference>
<dbReference type="InterPro" id="IPR003656">
    <property type="entry name" value="Znf_BED"/>
</dbReference>
<dbReference type="Ensembl" id="ENSPKIT00000038095.1">
    <property type="protein sequence ID" value="ENSPKIP00000013669.1"/>
    <property type="gene ID" value="ENSPKIG00000001012.1"/>
</dbReference>
<evidence type="ECO:0000259" key="4">
    <source>
        <dbReference type="Pfam" id="PF02892"/>
    </source>
</evidence>
<keyword evidence="1" id="KW-0479">Metal-binding</keyword>
<dbReference type="GO" id="GO:0008270">
    <property type="term" value="F:zinc ion binding"/>
    <property type="evidence" value="ECO:0007669"/>
    <property type="project" value="UniProtKB-KW"/>
</dbReference>
<dbReference type="InterPro" id="IPR012337">
    <property type="entry name" value="RNaseH-like_sf"/>
</dbReference>
<protein>
    <recommendedName>
        <fullName evidence="4">BED-type domain-containing protein</fullName>
    </recommendedName>
</protein>
<sequence length="620" mass="70304">MSDSAEASGCFKKWKYSHHFSFLKQADKNITVLCKLCPGEKKLSAAVNSTSNLLKHLTRQHRRTLLSDPCSSSTDNPAATPAKQAKLDFTLAVQKVSEGEFKKMIAGYIVEEMLPLRTVESPSFRCILNKIPVCGKKAALPDRKTFSTYLDECYADMEMELKGKFESLQYISTTADIWTSHNKSFLGMTAHWIDPSTFVRGHAALACKRVRGRHTYDVIGNEIEQVHSAYGLNSKVTATVTDNGSNFIKAFRMFQKSDSDEESEEDEEVTFTDVEQTLSTESEGQFSLPPHLRCASHTLNLIFHDVEKWLQANESKFIYRSATSKCSAMWTKANRSSVASELVDNFFKKKLIVPISTRWNSFHDALSRITDIPLTELNTVCTQFGIKCFTDREYLFLKEYCIVLKPLTVALDILQGEENCYFGILLPTLEILMSRTLALRDELKLTASLPDVIVKAIKVRFSSMMDNKEALLAAVTLPKFKLRWIREEEKKGMVRAMLTTECHGLSLEDQQHAQDHKKPADSTDDFFSFEDDDCTYSAETEVMEYLKSAGSELGVLSQFPRIKAISLRHNTATPSSAPVERLFSLGNLVLTPRRNRLSSERFERLTLMRYNHFFKNKAAK</sequence>
<reference evidence="5" key="2">
    <citation type="submission" date="2025-09" db="UniProtKB">
        <authorList>
            <consortium name="Ensembl"/>
        </authorList>
    </citation>
    <scope>IDENTIFICATION</scope>
</reference>